<evidence type="ECO:0000256" key="4">
    <source>
        <dbReference type="ARBA" id="ARBA00023237"/>
    </source>
</evidence>
<dbReference type="GO" id="GO:0009279">
    <property type="term" value="C:cell outer membrane"/>
    <property type="evidence" value="ECO:0007669"/>
    <property type="project" value="UniProtKB-SubCell"/>
</dbReference>
<dbReference type="Gene3D" id="3.30.1330.60">
    <property type="entry name" value="OmpA-like domain"/>
    <property type="match status" value="1"/>
</dbReference>
<dbReference type="InterPro" id="IPR006665">
    <property type="entry name" value="OmpA-like"/>
</dbReference>
<organism evidence="8">
    <name type="scientific">Faucicola osloensis</name>
    <name type="common">Moraxella osloensis</name>
    <dbReference type="NCBI Taxonomy" id="34062"/>
    <lineage>
        <taxon>Bacteria</taxon>
        <taxon>Pseudomonadati</taxon>
        <taxon>Pseudomonadota</taxon>
        <taxon>Gammaproteobacteria</taxon>
        <taxon>Moraxellales</taxon>
        <taxon>Moraxellaceae</taxon>
        <taxon>Faucicola</taxon>
    </lineage>
</organism>
<accession>A0A6P1KHI1</accession>
<dbReference type="SUPFAM" id="SSF103088">
    <property type="entry name" value="OmpA-like"/>
    <property type="match status" value="1"/>
</dbReference>
<dbReference type="Pfam" id="PF00691">
    <property type="entry name" value="OmpA"/>
    <property type="match status" value="1"/>
</dbReference>
<evidence type="ECO:0000256" key="1">
    <source>
        <dbReference type="ARBA" id="ARBA00004442"/>
    </source>
</evidence>
<dbReference type="Pfam" id="PF04355">
    <property type="entry name" value="BamE"/>
    <property type="match status" value="1"/>
</dbReference>
<evidence type="ECO:0000256" key="3">
    <source>
        <dbReference type="ARBA" id="ARBA00023136"/>
    </source>
</evidence>
<dbReference type="InterPro" id="IPR037873">
    <property type="entry name" value="BamE-like"/>
</dbReference>
<evidence type="ECO:0000256" key="5">
    <source>
        <dbReference type="PROSITE-ProRule" id="PRU00473"/>
    </source>
</evidence>
<dbReference type="PRINTS" id="PR01021">
    <property type="entry name" value="OMPADOMAIN"/>
</dbReference>
<dbReference type="PANTHER" id="PTHR30329">
    <property type="entry name" value="STATOR ELEMENT OF FLAGELLAR MOTOR COMPLEX"/>
    <property type="match status" value="1"/>
</dbReference>
<geneLocation type="plasmid" evidence="8">
    <name>p2</name>
</geneLocation>
<reference evidence="8" key="1">
    <citation type="journal article" date="2020" name="Microbiol. Resour. Announc.">
        <title>Complete Genome Sequence of Moraxella osloensis Strain YV1, Isolated from an Australian Wastewater Treatment Plant.</title>
        <authorList>
            <person name="Batinovic S."/>
            <person name="Rice D.T.F."/>
            <person name="Seviour R.J."/>
            <person name="Petrovski S."/>
        </authorList>
    </citation>
    <scope>NUCLEOTIDE SEQUENCE</scope>
    <source>
        <strain evidence="8">YV1</strain>
    </source>
</reference>
<dbReference type="InterPro" id="IPR002368">
    <property type="entry name" value="OmpA"/>
</dbReference>
<dbReference type="GO" id="GO:0015288">
    <property type="term" value="F:porin activity"/>
    <property type="evidence" value="ECO:0007669"/>
    <property type="project" value="InterPro"/>
</dbReference>
<name>A0A6P1KHI1_FAUOS</name>
<keyword evidence="3 5" id="KW-0472">Membrane</keyword>
<proteinExistence type="predicted"/>
<protein>
    <submittedName>
        <fullName evidence="8">OmpA family protein</fullName>
    </submittedName>
</protein>
<dbReference type="Gene3D" id="3.30.1450.10">
    <property type="match status" value="1"/>
</dbReference>
<evidence type="ECO:0000313" key="8">
    <source>
        <dbReference type="EMBL" id="QHG10821.1"/>
    </source>
</evidence>
<feature type="signal peptide" evidence="6">
    <location>
        <begin position="1"/>
        <end position="23"/>
    </location>
</feature>
<feature type="chain" id="PRO_5026974815" evidence="6">
    <location>
        <begin position="24"/>
        <end position="283"/>
    </location>
</feature>
<dbReference type="PANTHER" id="PTHR30329:SF21">
    <property type="entry name" value="LIPOPROTEIN YIAD-RELATED"/>
    <property type="match status" value="1"/>
</dbReference>
<dbReference type="InterPro" id="IPR036737">
    <property type="entry name" value="OmpA-like_sf"/>
</dbReference>
<comment type="subcellular location">
    <subcellularLocation>
        <location evidence="1">Cell outer membrane</location>
    </subcellularLocation>
</comment>
<keyword evidence="8" id="KW-0614">Plasmid</keyword>
<dbReference type="InterPro" id="IPR007450">
    <property type="entry name" value="BamE_dom"/>
</dbReference>
<feature type="domain" description="OmpA-like" evidence="7">
    <location>
        <begin position="151"/>
        <end position="281"/>
    </location>
</feature>
<evidence type="ECO:0000256" key="6">
    <source>
        <dbReference type="SAM" id="SignalP"/>
    </source>
</evidence>
<dbReference type="InterPro" id="IPR006664">
    <property type="entry name" value="OMP_bac"/>
</dbReference>
<dbReference type="CDD" id="cd07185">
    <property type="entry name" value="OmpA_C-like"/>
    <property type="match status" value="1"/>
</dbReference>
<evidence type="ECO:0000256" key="2">
    <source>
        <dbReference type="ARBA" id="ARBA00022729"/>
    </source>
</evidence>
<dbReference type="InterPro" id="IPR050330">
    <property type="entry name" value="Bact_OuterMem_StrucFunc"/>
</dbReference>
<keyword evidence="2 6" id="KW-0732">Signal</keyword>
<dbReference type="PRINTS" id="PR01022">
    <property type="entry name" value="OUTRMMBRANEA"/>
</dbReference>
<sequence length="283" mass="31679">MKALNQALMLSVLTGLAITMTHAEDAATLQQSSEEIHFPQVEDSYLKQVKRYEYDDVARLETGLTKDQFRHLLGNPQFNEGVVVNRVWNYVLDIRIPNTQEYKRCQLRIDFDEKKIAQSLNWKGQDCQSFKVAQPVIPVAQPVIPVVPPQAQVETLNLSADALFKFNGSSLNDLLPQGRNELNQLASVIARGYVSVNQIHLVGHTDRLGSESYNYQLGLNRAQTVRNYLVQQGTPAEAISFASAGKSQPVTNGCYDVKQRQALQACLQPDRRVTVQIAGVKKQ</sequence>
<dbReference type="PROSITE" id="PS51123">
    <property type="entry name" value="OMPA_2"/>
    <property type="match status" value="1"/>
</dbReference>
<gene>
    <name evidence="8" type="ORF">GSF12_12560</name>
</gene>
<evidence type="ECO:0000259" key="7">
    <source>
        <dbReference type="PROSITE" id="PS51123"/>
    </source>
</evidence>
<dbReference type="EMBL" id="CP047228">
    <property type="protein sequence ID" value="QHG10821.1"/>
    <property type="molecule type" value="Genomic_DNA"/>
</dbReference>
<keyword evidence="4" id="KW-0998">Cell outer membrane</keyword>
<dbReference type="AlphaFoldDB" id="A0A6P1KHI1"/>